<evidence type="ECO:0000256" key="1">
    <source>
        <dbReference type="ARBA" id="ARBA00001974"/>
    </source>
</evidence>
<evidence type="ECO:0000313" key="13">
    <source>
        <dbReference type="Proteomes" id="UP001219567"/>
    </source>
</evidence>
<dbReference type="InterPro" id="IPR036188">
    <property type="entry name" value="FAD/NAD-bd_sf"/>
</dbReference>
<dbReference type="GO" id="GO:0004506">
    <property type="term" value="F:squalene monooxygenase activity"/>
    <property type="evidence" value="ECO:0007669"/>
    <property type="project" value="UniProtKB-UniRule"/>
</dbReference>
<comment type="similarity">
    <text evidence="3 10">Belongs to the squalene monooxygenase family.</text>
</comment>
<dbReference type="PANTHER" id="PTHR10835">
    <property type="entry name" value="SQUALENE MONOOXYGENASE"/>
    <property type="match status" value="1"/>
</dbReference>
<accession>A0AAJ6CGL0</accession>
<dbReference type="GO" id="GO:0050660">
    <property type="term" value="F:flavin adenine dinucleotide binding"/>
    <property type="evidence" value="ECO:0007669"/>
    <property type="project" value="UniProtKB-UniRule"/>
</dbReference>
<evidence type="ECO:0000256" key="10">
    <source>
        <dbReference type="RuleBase" id="RU367121"/>
    </source>
</evidence>
<sequence>MADVIMEHAVHAYDVVIVGAGVVGAPLAAGLGRAGRRVLLLERDLSEPDRIVGELLQPGGVRALQLLGMEKALEGIDAIPVEGYAIFMDKDESIKIDYPSKPELPARYGSSEPLGNDLHYEGRSFHYGRFIMALREFALNTQNVDVVQATVQDLIHGSDGAIIGVRAGDAEYRADVTIVADGCFSKFRKLYGGSRQPLIRSHFVGLELPPDVALVKRHGHVILNKNQGHAGKNPVGPVLVYQIGSDATRILVDVPSTKLPSQQSGELQRYLEKDIAPQLPGDIGTALVAELRKGTRLRTMPNNFLPPNVQGQSSHQRGLIVVGDAMNMRHPLTGGGMTVALWDVAFLIHILGKGSWSPLDGTPQAFSVPSAARSLKNWSSIKPLLKSWHWRRKKLASVINVLAQALYSLFGVPDDNLTVLRLGCFRYFELGGDCVRAPISLLGGLAPDPLLLVYHFFAVAIYSVQLLFRGRLLAGAKHAVPKPSFAEYPALIWRSVVVLYYACVVILPVLFTEIQLNLATPATSAKPISISRRTLFLAAALLSFTCLGYSAIHRSPVTMVVS</sequence>
<dbReference type="InterPro" id="IPR040125">
    <property type="entry name" value="Squalene_monox"/>
</dbReference>
<keyword evidence="10" id="KW-0256">Endoplasmic reticulum</keyword>
<dbReference type="Gene3D" id="3.50.50.60">
    <property type="entry name" value="FAD/NAD(P)-binding domain"/>
    <property type="match status" value="1"/>
</dbReference>
<gene>
    <name evidence="12" type="primary">ERG1</name>
    <name evidence="12" type="ORF">MYAM1_000518</name>
</gene>
<comment type="subcellular location">
    <subcellularLocation>
        <location evidence="10">Endoplasmic reticulum membrane</location>
        <topology evidence="10">Multi-pass membrane protein</topology>
    </subcellularLocation>
    <subcellularLocation>
        <location evidence="2">Microsome membrane</location>
        <topology evidence="2">Multi-pass membrane protein</topology>
    </subcellularLocation>
</comment>
<evidence type="ECO:0000256" key="6">
    <source>
        <dbReference type="ARBA" id="ARBA00022827"/>
    </source>
</evidence>
<dbReference type="EC" id="1.14.14.17" evidence="4 10"/>
<keyword evidence="6 10" id="KW-0274">FAD</keyword>
<evidence type="ECO:0000256" key="8">
    <source>
        <dbReference type="ARBA" id="ARBA00023002"/>
    </source>
</evidence>
<evidence type="ECO:0000256" key="3">
    <source>
        <dbReference type="ARBA" id="ARBA00008802"/>
    </source>
</evidence>
<dbReference type="Pfam" id="PF08491">
    <property type="entry name" value="SE"/>
    <property type="match status" value="1"/>
</dbReference>
<keyword evidence="10" id="KW-1133">Transmembrane helix</keyword>
<dbReference type="GO" id="GO:0006696">
    <property type="term" value="P:ergosterol biosynthetic process"/>
    <property type="evidence" value="ECO:0007669"/>
    <property type="project" value="TreeGrafter"/>
</dbReference>
<dbReference type="InterPro" id="IPR013698">
    <property type="entry name" value="Squalene_epoxidase"/>
</dbReference>
<feature type="transmembrane region" description="Helical" evidence="10">
    <location>
        <begin position="451"/>
        <end position="470"/>
    </location>
</feature>
<keyword evidence="12" id="KW-0503">Monooxygenase</keyword>
<keyword evidence="7" id="KW-0492">Microsome</keyword>
<keyword evidence="9 10" id="KW-0472">Membrane</keyword>
<organism evidence="12 13">
    <name type="scientific">Malassezia yamatoensis</name>
    <dbReference type="NCBI Taxonomy" id="253288"/>
    <lineage>
        <taxon>Eukaryota</taxon>
        <taxon>Fungi</taxon>
        <taxon>Dikarya</taxon>
        <taxon>Basidiomycota</taxon>
        <taxon>Ustilaginomycotina</taxon>
        <taxon>Malasseziomycetes</taxon>
        <taxon>Malasseziales</taxon>
        <taxon>Malasseziaceae</taxon>
        <taxon>Malassezia</taxon>
    </lineage>
</organism>
<protein>
    <recommendedName>
        <fullName evidence="4 10">Squalene monooxygenase</fullName>
        <ecNumber evidence="4 10">1.14.14.17</ecNumber>
    </recommendedName>
</protein>
<evidence type="ECO:0000313" key="12">
    <source>
        <dbReference type="EMBL" id="WFC97798.1"/>
    </source>
</evidence>
<dbReference type="EMBL" id="CP119943">
    <property type="protein sequence ID" value="WFC97798.1"/>
    <property type="molecule type" value="Genomic_DNA"/>
</dbReference>
<comment type="function">
    <text evidence="10">Catalyzes the stereospecific oxidation of squalene to (S)-2,3-epoxysqualene, and is considered to be a rate-limiting enzyme in steroid biosynthesis.</text>
</comment>
<dbReference type="AlphaFoldDB" id="A0AAJ6CGL0"/>
<keyword evidence="5 10" id="KW-0285">Flavoprotein</keyword>
<keyword evidence="13" id="KW-1185">Reference proteome</keyword>
<feature type="transmembrane region" description="Helical" evidence="10">
    <location>
        <begin position="12"/>
        <end position="31"/>
    </location>
</feature>
<reference evidence="12 13" key="1">
    <citation type="submission" date="2023-03" db="EMBL/GenBank/DDBJ databases">
        <title>Mating type loci evolution in Malassezia.</title>
        <authorList>
            <person name="Coelho M.A."/>
        </authorList>
    </citation>
    <scope>NUCLEOTIDE SEQUENCE [LARGE SCALE GENOMIC DNA]</scope>
    <source>
        <strain evidence="12 13">CBS 9725</strain>
    </source>
</reference>
<comment type="cofactor">
    <cofactor evidence="1 10">
        <name>FAD</name>
        <dbReference type="ChEBI" id="CHEBI:57692"/>
    </cofactor>
</comment>
<evidence type="ECO:0000259" key="11">
    <source>
        <dbReference type="Pfam" id="PF08491"/>
    </source>
</evidence>
<evidence type="ECO:0000256" key="5">
    <source>
        <dbReference type="ARBA" id="ARBA00022630"/>
    </source>
</evidence>
<feature type="transmembrane region" description="Helical" evidence="10">
    <location>
        <begin position="491"/>
        <end position="514"/>
    </location>
</feature>
<name>A0AAJ6CGL0_9BASI</name>
<dbReference type="PRINTS" id="PR00420">
    <property type="entry name" value="RNGMNOXGNASE"/>
</dbReference>
<comment type="catalytic activity">
    <reaction evidence="10">
        <text>squalene + reduced [NADPH--hemoprotein reductase] + O2 = (S)-2,3-epoxysqualene + oxidized [NADPH--hemoprotein reductase] + H2O + H(+)</text>
        <dbReference type="Rhea" id="RHEA:25282"/>
        <dbReference type="Rhea" id="RHEA-COMP:11964"/>
        <dbReference type="Rhea" id="RHEA-COMP:11965"/>
        <dbReference type="ChEBI" id="CHEBI:15377"/>
        <dbReference type="ChEBI" id="CHEBI:15378"/>
        <dbReference type="ChEBI" id="CHEBI:15379"/>
        <dbReference type="ChEBI" id="CHEBI:15440"/>
        <dbReference type="ChEBI" id="CHEBI:15441"/>
        <dbReference type="ChEBI" id="CHEBI:57618"/>
        <dbReference type="ChEBI" id="CHEBI:58210"/>
        <dbReference type="EC" id="1.14.14.17"/>
    </reaction>
</comment>
<dbReference type="PANTHER" id="PTHR10835:SF0">
    <property type="entry name" value="SQUALENE MONOOXYGENASE"/>
    <property type="match status" value="1"/>
</dbReference>
<evidence type="ECO:0000256" key="2">
    <source>
        <dbReference type="ARBA" id="ARBA00004154"/>
    </source>
</evidence>
<keyword evidence="8 10" id="KW-0560">Oxidoreductase</keyword>
<proteinExistence type="inferred from homology"/>
<keyword evidence="10" id="KW-0812">Transmembrane</keyword>
<dbReference type="SUPFAM" id="SSF51905">
    <property type="entry name" value="FAD/NAD(P)-binding domain"/>
    <property type="match status" value="1"/>
</dbReference>
<evidence type="ECO:0000256" key="4">
    <source>
        <dbReference type="ARBA" id="ARBA00012312"/>
    </source>
</evidence>
<dbReference type="GO" id="GO:0005789">
    <property type="term" value="C:endoplasmic reticulum membrane"/>
    <property type="evidence" value="ECO:0007669"/>
    <property type="project" value="UniProtKB-SubCell"/>
</dbReference>
<evidence type="ECO:0000256" key="9">
    <source>
        <dbReference type="ARBA" id="ARBA00023136"/>
    </source>
</evidence>
<feature type="domain" description="Squalene epoxidase" evidence="11">
    <location>
        <begin position="174"/>
        <end position="474"/>
    </location>
</feature>
<feature type="transmembrane region" description="Helical" evidence="10">
    <location>
        <begin position="534"/>
        <end position="552"/>
    </location>
</feature>
<evidence type="ECO:0000256" key="7">
    <source>
        <dbReference type="ARBA" id="ARBA00022848"/>
    </source>
</evidence>
<dbReference type="Proteomes" id="UP001219567">
    <property type="component" value="Chromosome 1"/>
</dbReference>